<dbReference type="Pfam" id="PF09523">
    <property type="entry name" value="DUF2390"/>
    <property type="match status" value="1"/>
</dbReference>
<gene>
    <name evidence="1" type="ORF">APT59_20720</name>
</gene>
<name>A0A0U4VTB5_9PSED</name>
<evidence type="ECO:0000313" key="2">
    <source>
        <dbReference type="Proteomes" id="UP000064137"/>
    </source>
</evidence>
<dbReference type="Proteomes" id="UP000064137">
    <property type="component" value="Chromosome"/>
</dbReference>
<reference evidence="1 2" key="1">
    <citation type="submission" date="2016-01" db="EMBL/GenBank/DDBJ databases">
        <title>Annotation of Pseudomonas oryzihabitans USDA-ARS-USMARC-56511.</title>
        <authorList>
            <person name="Harhay G.P."/>
            <person name="Harhay D.M."/>
            <person name="Smith T.P.L."/>
            <person name="Bono J.L."/>
            <person name="Heaton M.P."/>
            <person name="Clawson M.L."/>
            <person name="Chitko-Mckown C.G."/>
            <person name="Capik S.F."/>
            <person name="DeDonder K.D."/>
            <person name="Apley M.D."/>
            <person name="Lubbers B.V."/>
            <person name="White B.J."/>
            <person name="Larson R.L."/>
        </authorList>
    </citation>
    <scope>NUCLEOTIDE SEQUENCE [LARGE SCALE GENOMIC DNA]</scope>
    <source>
        <strain evidence="1 2">USDA-ARS-USMARC-56511</strain>
    </source>
</reference>
<dbReference type="OrthoDB" id="5795846at2"/>
<dbReference type="NCBIfam" id="TIGR02444">
    <property type="entry name" value="TIGR02444 family protein"/>
    <property type="match status" value="1"/>
</dbReference>
<evidence type="ECO:0008006" key="3">
    <source>
        <dbReference type="Google" id="ProtNLM"/>
    </source>
</evidence>
<organism evidence="1 2">
    <name type="scientific">Pseudomonas oryzihabitans</name>
    <dbReference type="NCBI Taxonomy" id="47885"/>
    <lineage>
        <taxon>Bacteria</taxon>
        <taxon>Pseudomonadati</taxon>
        <taxon>Pseudomonadota</taxon>
        <taxon>Gammaproteobacteria</taxon>
        <taxon>Pseudomonadales</taxon>
        <taxon>Pseudomonadaceae</taxon>
        <taxon>Pseudomonas</taxon>
    </lineage>
</organism>
<dbReference type="EMBL" id="CP013987">
    <property type="protein sequence ID" value="ALZ86512.1"/>
    <property type="molecule type" value="Genomic_DNA"/>
</dbReference>
<sequence>MQEDLWEFALAVYARPGVEGACLRLQEAGADVCLVLTALWLDRRACALDAEGLTRLQRASQHWQDTVVRPLRQLRQAWKTPSGVDERLAALREQLKGLELAAEREQLARLARLAAHWPCRDAQHPGGWLHALAPRGAAPADLDLLAEAARVIRV</sequence>
<dbReference type="AlphaFoldDB" id="A0A0U4VTB5"/>
<dbReference type="InterPro" id="IPR012659">
    <property type="entry name" value="CHP02444"/>
</dbReference>
<accession>A0A0U4VTB5</accession>
<dbReference type="KEGG" id="por:APT59_20720"/>
<protein>
    <recommendedName>
        <fullName evidence="3">TIGR02444 family protein</fullName>
    </recommendedName>
</protein>
<evidence type="ECO:0000313" key="1">
    <source>
        <dbReference type="EMBL" id="ALZ86512.1"/>
    </source>
</evidence>
<proteinExistence type="predicted"/>
<dbReference type="RefSeq" id="WP_059316565.1">
    <property type="nucleotide sequence ID" value="NZ_CP013987.1"/>
</dbReference>